<dbReference type="AlphaFoldDB" id="H6L0W8"/>
<dbReference type="EMBL" id="CP002831">
    <property type="protein sequence ID" value="AFC25924.1"/>
    <property type="molecule type" value="Genomic_DNA"/>
</dbReference>
<dbReference type="InterPro" id="IPR028994">
    <property type="entry name" value="Integrin_alpha_N"/>
</dbReference>
<feature type="signal peptide" evidence="2">
    <location>
        <begin position="1"/>
        <end position="18"/>
    </location>
</feature>
<dbReference type="PANTHER" id="PTHR44103:SF1">
    <property type="entry name" value="PROPROTEIN CONVERTASE P"/>
    <property type="match status" value="1"/>
</dbReference>
<evidence type="ECO:0000256" key="2">
    <source>
        <dbReference type="SAM" id="SignalP"/>
    </source>
</evidence>
<keyword evidence="5" id="KW-1185">Reference proteome</keyword>
<sequence>MKNSLLLVCLWLSGQLMAQLPEAQFPLMGSNGQPLELAWQGGLNSPQLSTADLDGDQAPELIFFDRVGQTIDCYSLQNDGSYLPRPELRSAFPLAELQHFMLIRDYNCDGIPDLFSYFQDIGLGQRGIIVYKGQLNLAGQLSWSTAGEKLFYSDAQGQRETIFLSTIDIPAIDDIDGDGDLDILTFNPSGGYIEYFKNQSIEEGHACDSLHFTLADDCWGRAYESGLQAELDLSPRIDSCANWAGWTALRPQSGRHAGSSLLSLDLDGDQDKDLILGDLSFPNLIALRNGGQNDTAWFDQQNVNFPTGQAAAVELFPAAFYEDVDGDGIKDFLATSNRDFASEDRSLLFYKNTGSNSQPQLQLQSNHFLIEEMLDLGTNAFPLLADWDGDGDQDLILGHYGSYQAGNNYTAGLWYFENQGSDLQPSFRQQNDDLGQLRQYNLHRLVPTAADIDADGDLDLLVGLDDGQLYFLQNTGSAQAPQLAMPLPYQGIDVGQNAHPQWVDLDRDGDLDLVCGEKNGNINYFENTGDSSQAQYSASPTTSSLGFIDTRQAGFTEGNSAPFFLDLGQEYRLFVGGQTGEIWSYDSIEQNILGAYRSISHPLDQIDEGWQTAIAASTAFGQGQATYFIGNRRGGLSAYYQLVSSHSTLTPQLKLQPWPNPSRGQFQLEGLPPTAGQKLFVYNMLGQLLHQQSLKGKASERIDLSALGAGQYILSLSSSPSSQYAQIIVIY</sequence>
<dbReference type="RefSeq" id="WP_015693521.1">
    <property type="nucleotide sequence ID" value="NC_016940.1"/>
</dbReference>
<feature type="domain" description="Secretion system C-terminal sorting" evidence="3">
    <location>
        <begin position="658"/>
        <end position="729"/>
    </location>
</feature>
<organism evidence="4 5">
    <name type="scientific">Saprospira grandis (strain Lewin)</name>
    <dbReference type="NCBI Taxonomy" id="984262"/>
    <lineage>
        <taxon>Bacteria</taxon>
        <taxon>Pseudomonadati</taxon>
        <taxon>Bacteroidota</taxon>
        <taxon>Saprospiria</taxon>
        <taxon>Saprospirales</taxon>
        <taxon>Saprospiraceae</taxon>
        <taxon>Saprospira</taxon>
    </lineage>
</organism>
<dbReference type="InterPro" id="IPR013517">
    <property type="entry name" value="FG-GAP"/>
</dbReference>
<evidence type="ECO:0000313" key="4">
    <source>
        <dbReference type="EMBL" id="AFC25924.1"/>
    </source>
</evidence>
<keyword evidence="1 2" id="KW-0732">Signal</keyword>
<reference evidence="4 5" key="1">
    <citation type="journal article" date="2012" name="Stand. Genomic Sci.">
        <title>Complete genome sequencing and analysis of Saprospira grandis str. Lewin, a predatory marine bacterium.</title>
        <authorList>
            <person name="Saw J.H."/>
            <person name="Yuryev A."/>
            <person name="Kanbe M."/>
            <person name="Hou S."/>
            <person name="Young A.G."/>
            <person name="Aizawa S."/>
            <person name="Alam M."/>
        </authorList>
    </citation>
    <scope>NUCLEOTIDE SEQUENCE [LARGE SCALE GENOMIC DNA]</scope>
    <source>
        <strain evidence="4 5">Lewin</strain>
    </source>
</reference>
<dbReference type="NCBIfam" id="TIGR04183">
    <property type="entry name" value="Por_Secre_tail"/>
    <property type="match status" value="1"/>
</dbReference>
<dbReference type="PANTHER" id="PTHR44103">
    <property type="entry name" value="PROPROTEIN CONVERTASE P"/>
    <property type="match status" value="1"/>
</dbReference>
<dbReference type="eggNOG" id="COG2931">
    <property type="taxonomic scope" value="Bacteria"/>
</dbReference>
<protein>
    <submittedName>
        <fullName evidence="4">FG-GAP repeat protein</fullName>
    </submittedName>
</protein>
<dbReference type="HOGENOM" id="CLU_015153_0_0_10"/>
<evidence type="ECO:0000313" key="5">
    <source>
        <dbReference type="Proteomes" id="UP000007519"/>
    </source>
</evidence>
<dbReference type="STRING" id="984262.SGRA_3196"/>
<evidence type="ECO:0000259" key="3">
    <source>
        <dbReference type="Pfam" id="PF18962"/>
    </source>
</evidence>
<proteinExistence type="predicted"/>
<accession>H6L0W8</accession>
<name>H6L0W8_SAPGL</name>
<evidence type="ECO:0000256" key="1">
    <source>
        <dbReference type="ARBA" id="ARBA00022729"/>
    </source>
</evidence>
<dbReference type="Gene3D" id="2.130.10.130">
    <property type="entry name" value="Integrin alpha, N-terminal"/>
    <property type="match status" value="1"/>
</dbReference>
<feature type="chain" id="PRO_5003604542" evidence="2">
    <location>
        <begin position="19"/>
        <end position="731"/>
    </location>
</feature>
<dbReference type="Proteomes" id="UP000007519">
    <property type="component" value="Chromosome"/>
</dbReference>
<dbReference type="Pfam" id="PF18962">
    <property type="entry name" value="Por_Secre_tail"/>
    <property type="match status" value="1"/>
</dbReference>
<dbReference type="OrthoDB" id="9816120at2"/>
<gene>
    <name evidence="4" type="ordered locus">SGRA_3196</name>
</gene>
<dbReference type="SUPFAM" id="SSF69318">
    <property type="entry name" value="Integrin alpha N-terminal domain"/>
    <property type="match status" value="1"/>
</dbReference>
<dbReference type="InterPro" id="IPR026444">
    <property type="entry name" value="Secre_tail"/>
</dbReference>
<dbReference type="Pfam" id="PF13517">
    <property type="entry name" value="FG-GAP_3"/>
    <property type="match status" value="1"/>
</dbReference>
<dbReference type="KEGG" id="sgn:SGRA_3196"/>